<dbReference type="Gene3D" id="3.40.50.300">
    <property type="entry name" value="P-loop containing nucleotide triphosphate hydrolases"/>
    <property type="match status" value="2"/>
</dbReference>
<reference evidence="2" key="1">
    <citation type="submission" date="2022-11" db="EMBL/GenBank/DDBJ databases">
        <title>Centuries of genome instability and evolution in soft-shell clam transmissible cancer (bioRxiv).</title>
        <authorList>
            <person name="Hart S.F.M."/>
            <person name="Yonemitsu M.A."/>
            <person name="Giersch R.M."/>
            <person name="Beal B.F."/>
            <person name="Arriagada G."/>
            <person name="Davis B.W."/>
            <person name="Ostrander E.A."/>
            <person name="Goff S.P."/>
            <person name="Metzger M.J."/>
        </authorList>
    </citation>
    <scope>NUCLEOTIDE SEQUENCE</scope>
    <source>
        <strain evidence="2">MELC-2E11</strain>
        <tissue evidence="2">Siphon/mantle</tissue>
    </source>
</reference>
<evidence type="ECO:0000259" key="1">
    <source>
        <dbReference type="Pfam" id="PF00485"/>
    </source>
</evidence>
<dbReference type="EMBL" id="CP111028">
    <property type="protein sequence ID" value="WAR30385.1"/>
    <property type="molecule type" value="Genomic_DNA"/>
</dbReference>
<organism evidence="2 3">
    <name type="scientific">Mya arenaria</name>
    <name type="common">Soft-shell clam</name>
    <dbReference type="NCBI Taxonomy" id="6604"/>
    <lineage>
        <taxon>Eukaryota</taxon>
        <taxon>Metazoa</taxon>
        <taxon>Spiralia</taxon>
        <taxon>Lophotrochozoa</taxon>
        <taxon>Mollusca</taxon>
        <taxon>Bivalvia</taxon>
        <taxon>Autobranchia</taxon>
        <taxon>Heteroconchia</taxon>
        <taxon>Euheterodonta</taxon>
        <taxon>Imparidentia</taxon>
        <taxon>Neoheterodontei</taxon>
        <taxon>Myida</taxon>
        <taxon>Myoidea</taxon>
        <taxon>Myidae</taxon>
        <taxon>Mya</taxon>
    </lineage>
</organism>
<keyword evidence="3" id="KW-1185">Reference proteome</keyword>
<dbReference type="InterPro" id="IPR006083">
    <property type="entry name" value="PRK/URK"/>
</dbReference>
<feature type="domain" description="Phosphoribulokinase/uridine kinase" evidence="1">
    <location>
        <begin position="115"/>
        <end position="163"/>
    </location>
</feature>
<name>A0ABY7G7I8_MYAAR</name>
<dbReference type="PANTHER" id="PTHR10285">
    <property type="entry name" value="URIDINE KINASE"/>
    <property type="match status" value="1"/>
</dbReference>
<gene>
    <name evidence="2" type="ORF">MAR_032927</name>
</gene>
<evidence type="ECO:0000313" key="3">
    <source>
        <dbReference type="Proteomes" id="UP001164746"/>
    </source>
</evidence>
<sequence>MLSNQCINYHPVPRIVKKAVIYICQPHTMAAVNGGLRTNGSERVPRPFVIGVAGGTASGKSTVCERIMKELGQAEVDSRQRQVVIISQDSFYKILNDRERELASKGQFNFDHPVLRDTKERGRDLDQILTQYTTLVKPAFEEFCLPTKKYADVIIPRGADNIVAIDLIVQHIQELLRPTSRDTTRRLRHNSDSYVGRPH</sequence>
<evidence type="ECO:0000313" key="2">
    <source>
        <dbReference type="EMBL" id="WAR30385.1"/>
    </source>
</evidence>
<accession>A0ABY7G7I8</accession>
<dbReference type="InterPro" id="IPR027417">
    <property type="entry name" value="P-loop_NTPase"/>
</dbReference>
<feature type="domain" description="Phosphoribulokinase/uridine kinase" evidence="1">
    <location>
        <begin position="49"/>
        <end position="113"/>
    </location>
</feature>
<dbReference type="SUPFAM" id="SSF52540">
    <property type="entry name" value="P-loop containing nucleoside triphosphate hydrolases"/>
    <property type="match status" value="1"/>
</dbReference>
<dbReference type="Proteomes" id="UP001164746">
    <property type="component" value="Chromosome 17"/>
</dbReference>
<proteinExistence type="predicted"/>
<dbReference type="Pfam" id="PF00485">
    <property type="entry name" value="PRK"/>
    <property type="match status" value="2"/>
</dbReference>
<protein>
    <submittedName>
        <fullName evidence="2">UCK2-like protein</fullName>
    </submittedName>
</protein>